<proteinExistence type="predicted"/>
<dbReference type="RefSeq" id="WP_045087970.1">
    <property type="nucleotide sequence ID" value="NZ_LN824141.1"/>
</dbReference>
<dbReference type="InterPro" id="IPR032604">
    <property type="entry name" value="DUF4897"/>
</dbReference>
<dbReference type="KEGG" id="dtn:DTL3_1247"/>
<gene>
    <name evidence="2" type="ORF">DTL3_1247</name>
</gene>
<dbReference type="STRING" id="1006576.DTL3_1247"/>
<protein>
    <recommendedName>
        <fullName evidence="4">DUF4897 domain-containing protein</fullName>
    </recommendedName>
</protein>
<keyword evidence="3" id="KW-1185">Reference proteome</keyword>
<dbReference type="AlphaFoldDB" id="A0A0C7P2J5"/>
<dbReference type="Proteomes" id="UP000032809">
    <property type="component" value="Chromosome I"/>
</dbReference>
<dbReference type="OrthoDB" id="48283at2"/>
<evidence type="ECO:0000313" key="3">
    <source>
        <dbReference type="Proteomes" id="UP000032809"/>
    </source>
</evidence>
<evidence type="ECO:0008006" key="4">
    <source>
        <dbReference type="Google" id="ProtNLM"/>
    </source>
</evidence>
<name>A0A0C7P2J5_DEFTU</name>
<organism evidence="2 3">
    <name type="scientific">Defluviitoga tunisiensis</name>
    <dbReference type="NCBI Taxonomy" id="1006576"/>
    <lineage>
        <taxon>Bacteria</taxon>
        <taxon>Thermotogati</taxon>
        <taxon>Thermotogota</taxon>
        <taxon>Thermotogae</taxon>
        <taxon>Petrotogales</taxon>
        <taxon>Petrotogaceae</taxon>
        <taxon>Defluviitoga</taxon>
    </lineage>
</organism>
<dbReference type="HOGENOM" id="CLU_1342219_0_0_0"/>
<dbReference type="Pfam" id="PF16238">
    <property type="entry name" value="DUF4897"/>
    <property type="match status" value="1"/>
</dbReference>
<keyword evidence="1" id="KW-0472">Membrane</keyword>
<reference evidence="3" key="1">
    <citation type="submission" date="2014-11" db="EMBL/GenBank/DDBJ databases">
        <authorList>
            <person name="Wibberg D."/>
        </authorList>
    </citation>
    <scope>NUCLEOTIDE SEQUENCE [LARGE SCALE GENOMIC DNA]</scope>
    <source>
        <strain evidence="3">L3</strain>
    </source>
</reference>
<keyword evidence="1" id="KW-1133">Transmembrane helix</keyword>
<dbReference type="EMBL" id="LN824141">
    <property type="protein sequence ID" value="CEP78545.1"/>
    <property type="molecule type" value="Genomic_DNA"/>
</dbReference>
<keyword evidence="1" id="KW-0812">Transmembrane</keyword>
<accession>A0A0C7P2J5</accession>
<sequence>MSETDKKKNKNFNFIIITIIFFLGLSVFQFFMYRNMRPRFHVVSRVIDFNIYEDLSVDFSTKVDIQVEREKDFSTLVSSFGTSDEEKLTMFQETLDNLEKQVPRDFVVLSYDSAVESEYPFIYVDETVKLKGFVIEKEDGTIEFSLPNQLLSGENENVKVTIRFPEHWKVVSVEPDPNYIEQNTIAYSYIGTRNYPTVQFVVE</sequence>
<evidence type="ECO:0000256" key="1">
    <source>
        <dbReference type="SAM" id="Phobius"/>
    </source>
</evidence>
<feature type="transmembrane region" description="Helical" evidence="1">
    <location>
        <begin position="12"/>
        <end position="31"/>
    </location>
</feature>
<evidence type="ECO:0000313" key="2">
    <source>
        <dbReference type="EMBL" id="CEP78545.1"/>
    </source>
</evidence>